<sequence>MISALPFFVLGLVVTEVSPEDWFTMGPVVALVGLAGHGVIALGFAFGHLVWRPAHREKPIELWKLVVLFFVVAQARVAVLLWGLDLVGLDNDVPLWSRVLTSGLLLPLVFTFSAYSLESLERYREGRKALIESIVAAESQLDRQEDAVALLRDAFMSSIDQKISAVNEETAEGLQDLATRIAQGEDMKPELQELLESADAGWRSISHSTWQGARIDVPPSSAKEFFYTLAGSRPLSYLSVVFGAVFVLSLGLGRTLPLGLALLATLLWLAVLLAGVWSVNEVSARANVFAPAVLGLGIVALALLGLGFWWIPNVSSDQIAAAYWLHVSVLATSLFVGFGPALAKNQQRVTRALSRHLDQATIRRLRVESELLVIARKVASRLHSETRGYFLAHILTLQRALDDGDTERALGEIRSIQAALRDHHDGSEVVDNRSEIQTFLANWRSLVTVDSNLHTTKIPVAIRERVHGIVMDSVADAVRHGGADWVEISFEPGVEYSVLTVVNNGRTGGLSTPGLGSSRLDQWAPGAWSRQVDVMGFTRLKVTLAHPSTPE</sequence>
<feature type="transmembrane region" description="Helical" evidence="2">
    <location>
        <begin position="258"/>
        <end position="277"/>
    </location>
</feature>
<feature type="transmembrane region" description="Helical" evidence="2">
    <location>
        <begin position="29"/>
        <end position="50"/>
    </location>
</feature>
<protein>
    <submittedName>
        <fullName evidence="3">Signal transduction histidine kinase</fullName>
    </submittedName>
</protein>
<dbReference type="AlphaFoldDB" id="A0A2L2BR18"/>
<dbReference type="EMBL" id="CP026923">
    <property type="protein sequence ID" value="AVG24111.1"/>
    <property type="molecule type" value="Genomic_DNA"/>
</dbReference>
<dbReference type="Proteomes" id="UP000243077">
    <property type="component" value="Chromosome"/>
</dbReference>
<keyword evidence="4" id="KW-1185">Reference proteome</keyword>
<accession>A0A2L2BR18</accession>
<keyword evidence="3" id="KW-0418">Kinase</keyword>
<feature type="transmembrane region" description="Helical" evidence="2">
    <location>
        <begin position="95"/>
        <end position="117"/>
    </location>
</feature>
<evidence type="ECO:0000313" key="4">
    <source>
        <dbReference type="Proteomes" id="UP000243077"/>
    </source>
</evidence>
<evidence type="ECO:0000256" key="1">
    <source>
        <dbReference type="SAM" id="Coils"/>
    </source>
</evidence>
<feature type="transmembrane region" description="Helical" evidence="2">
    <location>
        <begin position="62"/>
        <end position="83"/>
    </location>
</feature>
<name>A0A2L2BR18_9MICO</name>
<feature type="transmembrane region" description="Helical" evidence="2">
    <location>
        <begin position="235"/>
        <end position="252"/>
    </location>
</feature>
<keyword evidence="2" id="KW-1133">Transmembrane helix</keyword>
<dbReference type="GO" id="GO:0016301">
    <property type="term" value="F:kinase activity"/>
    <property type="evidence" value="ECO:0007669"/>
    <property type="project" value="UniProtKB-KW"/>
</dbReference>
<keyword evidence="1" id="KW-0175">Coiled coil</keyword>
<feature type="transmembrane region" description="Helical" evidence="2">
    <location>
        <begin position="289"/>
        <end position="311"/>
    </location>
</feature>
<organism evidence="3 4">
    <name type="scientific">Pontimonas salivibrio</name>
    <dbReference type="NCBI Taxonomy" id="1159327"/>
    <lineage>
        <taxon>Bacteria</taxon>
        <taxon>Bacillati</taxon>
        <taxon>Actinomycetota</taxon>
        <taxon>Actinomycetes</taxon>
        <taxon>Micrococcales</taxon>
        <taxon>Microbacteriaceae</taxon>
        <taxon>Pontimonas</taxon>
    </lineage>
</organism>
<keyword evidence="2" id="KW-0472">Membrane</keyword>
<keyword evidence="2" id="KW-0812">Transmembrane</keyword>
<dbReference type="KEGG" id="psai:C3B54_111151"/>
<feature type="transmembrane region" description="Helical" evidence="2">
    <location>
        <begin position="323"/>
        <end position="343"/>
    </location>
</feature>
<evidence type="ECO:0000256" key="2">
    <source>
        <dbReference type="SAM" id="Phobius"/>
    </source>
</evidence>
<keyword evidence="3" id="KW-0808">Transferase</keyword>
<proteinExistence type="predicted"/>
<gene>
    <name evidence="3" type="ORF">C3B54_111151</name>
</gene>
<reference evidence="3 4" key="1">
    <citation type="submission" date="2018-02" db="EMBL/GenBank/DDBJ databases">
        <title>Complete genome of the streamlined marine actinobacterium Pontimonas salivibrio CL-TW6 adapted to coastal planktonic lifestype.</title>
        <authorList>
            <person name="Cho B.C."/>
            <person name="Hardies S.C."/>
            <person name="Jang G.I."/>
            <person name="Hwang C.Y."/>
        </authorList>
    </citation>
    <scope>NUCLEOTIDE SEQUENCE [LARGE SCALE GENOMIC DNA]</scope>
    <source>
        <strain evidence="3 4">CL-TW6</strain>
    </source>
</reference>
<evidence type="ECO:0000313" key="3">
    <source>
        <dbReference type="EMBL" id="AVG24111.1"/>
    </source>
</evidence>
<feature type="coiled-coil region" evidence="1">
    <location>
        <begin position="127"/>
        <end position="154"/>
    </location>
</feature>